<dbReference type="InterPro" id="IPR001173">
    <property type="entry name" value="Glyco_trans_2-like"/>
</dbReference>
<keyword evidence="1" id="KW-0472">Membrane</keyword>
<proteinExistence type="predicted"/>
<comment type="caution">
    <text evidence="4">The sequence shown here is derived from an EMBL/GenBank/DDBJ whole genome shotgun (WGS) entry which is preliminary data.</text>
</comment>
<evidence type="ECO:0000259" key="2">
    <source>
        <dbReference type="Pfam" id="PF00535"/>
    </source>
</evidence>
<dbReference type="CDD" id="cd04179">
    <property type="entry name" value="DPM_DPG-synthase_like"/>
    <property type="match status" value="1"/>
</dbReference>
<dbReference type="Pfam" id="PF26629">
    <property type="entry name" value="GT2_TM_C"/>
    <property type="match status" value="1"/>
</dbReference>
<dbReference type="PANTHER" id="PTHR48090">
    <property type="entry name" value="UNDECAPRENYL-PHOSPHATE 4-DEOXY-4-FORMAMIDO-L-ARABINOSE TRANSFERASE-RELATED"/>
    <property type="match status" value="1"/>
</dbReference>
<dbReference type="InterPro" id="IPR029044">
    <property type="entry name" value="Nucleotide-diphossugar_trans"/>
</dbReference>
<sequence>MFDNKPDVSIVLPCLNEAATLAACIARAHAALAMLRSRLGLEGEVVVADNGSTDESRAIALRGGARLVEVAERGYGSALLAGFEGARGRYLVMGDADCSYDFVEAVPMVEDLVGGADLCMGSRFQGRILPGAMPWKNRWIGNPALSGILRLLFRTRVSDAHCGLRALTRDCLERLRPSATGMVFASEMVVKAALLGVNLTERPVTLSPDRRGRPPHLRPWRDGWRHLRYMLMLSPGWLFFAPAAAFAALGLAVFVTLLAHQGEVMAPLGPLLVGDHWMIAAAAMLIVGFQTAFFGLAALVHAIREGYRMPSPGMSRVLAAARLEVWLVGGMLLCLGGGAGVAGVVSSWAAEGFGPLSAVRELVGAFTAMIIGVQAFFGGFLLSVLAGNQARFMARGGVGTAKSQAKLSTFTHAH</sequence>
<evidence type="ECO:0000256" key="1">
    <source>
        <dbReference type="SAM" id="Phobius"/>
    </source>
</evidence>
<reference evidence="4" key="1">
    <citation type="submission" date="2020-01" db="EMBL/GenBank/DDBJ databases">
        <authorList>
            <person name="Rat A."/>
        </authorList>
    </citation>
    <scope>NUCLEOTIDE SEQUENCE</scope>
    <source>
        <strain evidence="4">LMG 31231</strain>
    </source>
</reference>
<accession>A0A9X9X4L6</accession>
<feature type="domain" description="Low-salt glycan biosynthesis hexosyltransferase Agl6 C-terminal transmembrane region" evidence="3">
    <location>
        <begin position="298"/>
        <end position="385"/>
    </location>
</feature>
<keyword evidence="1" id="KW-1133">Transmembrane helix</keyword>
<organism evidence="4 5">
    <name type="scientific">Neoroseomonas soli</name>
    <dbReference type="NCBI Taxonomy" id="1081025"/>
    <lineage>
        <taxon>Bacteria</taxon>
        <taxon>Pseudomonadati</taxon>
        <taxon>Pseudomonadota</taxon>
        <taxon>Alphaproteobacteria</taxon>
        <taxon>Acetobacterales</taxon>
        <taxon>Acetobacteraceae</taxon>
        <taxon>Neoroseomonas</taxon>
    </lineage>
</organism>
<dbReference type="InterPro" id="IPR058718">
    <property type="entry name" value="Agl6_TM_C"/>
</dbReference>
<dbReference type="Gene3D" id="3.90.550.10">
    <property type="entry name" value="Spore Coat Polysaccharide Biosynthesis Protein SpsA, Chain A"/>
    <property type="match status" value="1"/>
</dbReference>
<dbReference type="Proteomes" id="UP001138751">
    <property type="component" value="Unassembled WGS sequence"/>
</dbReference>
<keyword evidence="1" id="KW-0812">Transmembrane</keyword>
<keyword evidence="5" id="KW-1185">Reference proteome</keyword>
<feature type="transmembrane region" description="Helical" evidence="1">
    <location>
        <begin position="325"/>
        <end position="350"/>
    </location>
</feature>
<name>A0A9X9X4L6_9PROT</name>
<evidence type="ECO:0000259" key="3">
    <source>
        <dbReference type="Pfam" id="PF26629"/>
    </source>
</evidence>
<dbReference type="RefSeq" id="WP_211864762.1">
    <property type="nucleotide sequence ID" value="NZ_JAAEDM010000140.1"/>
</dbReference>
<feature type="transmembrane region" description="Helical" evidence="1">
    <location>
        <begin position="362"/>
        <end position="385"/>
    </location>
</feature>
<feature type="transmembrane region" description="Helical" evidence="1">
    <location>
        <begin position="237"/>
        <end position="259"/>
    </location>
</feature>
<evidence type="ECO:0000313" key="4">
    <source>
        <dbReference type="EMBL" id="MBR0674345.1"/>
    </source>
</evidence>
<feature type="transmembrane region" description="Helical" evidence="1">
    <location>
        <begin position="279"/>
        <end position="304"/>
    </location>
</feature>
<dbReference type="SUPFAM" id="SSF53448">
    <property type="entry name" value="Nucleotide-diphospho-sugar transferases"/>
    <property type="match status" value="1"/>
</dbReference>
<dbReference type="EMBL" id="JAAEDM010000140">
    <property type="protein sequence ID" value="MBR0674345.1"/>
    <property type="molecule type" value="Genomic_DNA"/>
</dbReference>
<dbReference type="PANTHER" id="PTHR48090:SF7">
    <property type="entry name" value="RFBJ PROTEIN"/>
    <property type="match status" value="1"/>
</dbReference>
<evidence type="ECO:0000313" key="5">
    <source>
        <dbReference type="Proteomes" id="UP001138751"/>
    </source>
</evidence>
<protein>
    <submittedName>
        <fullName evidence="4">Glycosyltransferase family 2 protein</fullName>
    </submittedName>
</protein>
<dbReference type="Pfam" id="PF00535">
    <property type="entry name" value="Glycos_transf_2"/>
    <property type="match status" value="1"/>
</dbReference>
<feature type="domain" description="Glycosyltransferase 2-like" evidence="2">
    <location>
        <begin position="9"/>
        <end position="174"/>
    </location>
</feature>
<reference evidence="4" key="2">
    <citation type="journal article" date="2021" name="Syst. Appl. Microbiol.">
        <title>Roseomonas hellenica sp. nov., isolated from roots of wild-growing Alkanna tinctoria.</title>
        <authorList>
            <person name="Rat A."/>
            <person name="Naranjo H.D."/>
            <person name="Lebbe L."/>
            <person name="Cnockaert M."/>
            <person name="Krigas N."/>
            <person name="Grigoriadou K."/>
            <person name="Maloupa E."/>
            <person name="Willems A."/>
        </authorList>
    </citation>
    <scope>NUCLEOTIDE SEQUENCE</scope>
    <source>
        <strain evidence="4">LMG 31231</strain>
    </source>
</reference>
<gene>
    <name evidence="4" type="ORF">GXW76_24455</name>
</gene>
<dbReference type="InterPro" id="IPR050256">
    <property type="entry name" value="Glycosyltransferase_2"/>
</dbReference>
<dbReference type="AlphaFoldDB" id="A0A9X9X4L6"/>